<dbReference type="EMBL" id="JAGGDJ010000002">
    <property type="protein sequence ID" value="MBO7743299.1"/>
    <property type="molecule type" value="Genomic_DNA"/>
</dbReference>
<proteinExistence type="inferred from homology"/>
<dbReference type="InterPro" id="IPR034660">
    <property type="entry name" value="DinB/YfiT-like"/>
</dbReference>
<evidence type="ECO:0000256" key="2">
    <source>
        <dbReference type="ARBA" id="ARBA00022723"/>
    </source>
</evidence>
<sequence length="171" mass="19342">MNERKTHHALEMIAFHNWANETMIRRLQELPGDAYRREVTSSFPTLADALAHIYRVDRGWLLMMQGVSMAGAMEATAPLDDEIRALSLDAAEAAFRSQGEEIAAFLRRQDDLDAVLTLDNPYAGITDVKLSEMALQIVNHGTYHRGNMSAMLRQMGIPSVMTELALYWYVR</sequence>
<dbReference type="Gene3D" id="1.20.120.450">
    <property type="entry name" value="dinb family like domain"/>
    <property type="match status" value="1"/>
</dbReference>
<evidence type="ECO:0000313" key="3">
    <source>
        <dbReference type="EMBL" id="MBO7743299.1"/>
    </source>
</evidence>
<dbReference type="PANTHER" id="PTHR37302:SF1">
    <property type="entry name" value="PROTEIN DINB"/>
    <property type="match status" value="1"/>
</dbReference>
<dbReference type="Proteomes" id="UP000670947">
    <property type="component" value="Unassembled WGS sequence"/>
</dbReference>
<dbReference type="SUPFAM" id="SSF109854">
    <property type="entry name" value="DinB/YfiT-like putative metalloenzymes"/>
    <property type="match status" value="1"/>
</dbReference>
<accession>A0ABS3W4R0</accession>
<evidence type="ECO:0000256" key="1">
    <source>
        <dbReference type="ARBA" id="ARBA00008635"/>
    </source>
</evidence>
<name>A0ABS3W4R0_9BACL</name>
<comment type="caution">
    <text evidence="3">The sequence shown here is derived from an EMBL/GenBank/DDBJ whole genome shotgun (WGS) entry which is preliminary data.</text>
</comment>
<gene>
    <name evidence="3" type="ORF">I8J29_03780</name>
</gene>
<organism evidence="3 4">
    <name type="scientific">Paenibacillus artemisiicola</name>
    <dbReference type="NCBI Taxonomy" id="1172618"/>
    <lineage>
        <taxon>Bacteria</taxon>
        <taxon>Bacillati</taxon>
        <taxon>Bacillota</taxon>
        <taxon>Bacilli</taxon>
        <taxon>Bacillales</taxon>
        <taxon>Paenibacillaceae</taxon>
        <taxon>Paenibacillus</taxon>
    </lineage>
</organism>
<reference evidence="3 4" key="1">
    <citation type="submission" date="2021-03" db="EMBL/GenBank/DDBJ databases">
        <title>Paenibacillus artemisicola MWE-103 whole genome sequence.</title>
        <authorList>
            <person name="Ham Y.J."/>
        </authorList>
    </citation>
    <scope>NUCLEOTIDE SEQUENCE [LARGE SCALE GENOMIC DNA]</scope>
    <source>
        <strain evidence="3 4">MWE-103</strain>
    </source>
</reference>
<evidence type="ECO:0000313" key="4">
    <source>
        <dbReference type="Proteomes" id="UP000670947"/>
    </source>
</evidence>
<dbReference type="RefSeq" id="WP_208846343.1">
    <property type="nucleotide sequence ID" value="NZ_JAGGDJ010000002.1"/>
</dbReference>
<dbReference type="Pfam" id="PF05163">
    <property type="entry name" value="DinB"/>
    <property type="match status" value="1"/>
</dbReference>
<keyword evidence="2" id="KW-0479">Metal-binding</keyword>
<dbReference type="InterPro" id="IPR007837">
    <property type="entry name" value="DinB"/>
</dbReference>
<protein>
    <submittedName>
        <fullName evidence="3">DinB family protein</fullName>
    </submittedName>
</protein>
<comment type="similarity">
    <text evidence="1">Belongs to the DinB family.</text>
</comment>
<keyword evidence="4" id="KW-1185">Reference proteome</keyword>
<dbReference type="PANTHER" id="PTHR37302">
    <property type="entry name" value="SLR1116 PROTEIN"/>
    <property type="match status" value="1"/>
</dbReference>